<keyword evidence="2" id="KW-1185">Reference proteome</keyword>
<sequence length="128" mass="14223">MADFHVQLDKLLTIANKNLPAARESLEGADRYLQNISLAHGEAFEDRTAQTALMFNGDYASVVQGNPFLENSQPGGLYKNLEQEFASVRQQLRKCLQDLGHNVDLSSQALREVVRRYAEADGQTTIVA</sequence>
<accession>A0ABX2FF55</accession>
<dbReference type="Proteomes" id="UP000763557">
    <property type="component" value="Unassembled WGS sequence"/>
</dbReference>
<name>A0ABX2FF55_9PSEU</name>
<dbReference type="EMBL" id="JAAATY010000028">
    <property type="protein sequence ID" value="NRN69515.1"/>
    <property type="molecule type" value="Genomic_DNA"/>
</dbReference>
<proteinExistence type="predicted"/>
<evidence type="ECO:0000313" key="1">
    <source>
        <dbReference type="EMBL" id="NRN69515.1"/>
    </source>
</evidence>
<reference evidence="1 2" key="1">
    <citation type="submission" date="2020-01" db="EMBL/GenBank/DDBJ databases">
        <title>Kibdelosporangium persica a novel Actinomycetes from a hot desert in Iran.</title>
        <authorList>
            <person name="Safaei N."/>
            <person name="Zaburannyi N."/>
            <person name="Mueller R."/>
            <person name="Wink J."/>
        </authorList>
    </citation>
    <scope>NUCLEOTIDE SEQUENCE [LARGE SCALE GENOMIC DNA]</scope>
    <source>
        <strain evidence="1 2">4NS15</strain>
    </source>
</reference>
<dbReference type="RefSeq" id="WP_173139803.1">
    <property type="nucleotide sequence ID" value="NZ_CBCSGW010000012.1"/>
</dbReference>
<evidence type="ECO:0008006" key="3">
    <source>
        <dbReference type="Google" id="ProtNLM"/>
    </source>
</evidence>
<gene>
    <name evidence="1" type="ORF">GC106_67720</name>
</gene>
<evidence type="ECO:0000313" key="2">
    <source>
        <dbReference type="Proteomes" id="UP000763557"/>
    </source>
</evidence>
<organism evidence="1 2">
    <name type="scientific">Kibdelosporangium persicum</name>
    <dbReference type="NCBI Taxonomy" id="2698649"/>
    <lineage>
        <taxon>Bacteria</taxon>
        <taxon>Bacillati</taxon>
        <taxon>Actinomycetota</taxon>
        <taxon>Actinomycetes</taxon>
        <taxon>Pseudonocardiales</taxon>
        <taxon>Pseudonocardiaceae</taxon>
        <taxon>Kibdelosporangium</taxon>
    </lineage>
</organism>
<comment type="caution">
    <text evidence="1">The sequence shown here is derived from an EMBL/GenBank/DDBJ whole genome shotgun (WGS) entry which is preliminary data.</text>
</comment>
<protein>
    <recommendedName>
        <fullName evidence="3">PE family protein</fullName>
    </recommendedName>
</protein>